<keyword evidence="2" id="KW-1185">Reference proteome</keyword>
<sequence length="58" mass="6573">MLDKPSLGEKPVIRVAIKEYRAAWVTSIISHGFCEHQSFVTERDAKAYAANRARLLLN</sequence>
<protein>
    <submittedName>
        <fullName evidence="1">Uncharacterized protein</fullName>
    </submittedName>
</protein>
<gene>
    <name evidence="1" type="ORF">QO002_002938</name>
</gene>
<comment type="caution">
    <text evidence="1">The sequence shown here is derived from an EMBL/GenBank/DDBJ whole genome shotgun (WGS) entry which is preliminary data.</text>
</comment>
<proteinExistence type="predicted"/>
<evidence type="ECO:0000313" key="2">
    <source>
        <dbReference type="Proteomes" id="UP001230207"/>
    </source>
</evidence>
<reference evidence="1 2" key="1">
    <citation type="submission" date="2023-07" db="EMBL/GenBank/DDBJ databases">
        <title>Genomic Encyclopedia of Type Strains, Phase IV (KMG-IV): sequencing the most valuable type-strain genomes for metagenomic binning, comparative biology and taxonomic classification.</title>
        <authorList>
            <person name="Goeker M."/>
        </authorList>
    </citation>
    <scope>NUCLEOTIDE SEQUENCE [LARGE SCALE GENOMIC DNA]</scope>
    <source>
        <strain evidence="1 2">DSM 1112</strain>
    </source>
</reference>
<organism evidence="1 2">
    <name type="scientific">Pararhizobium capsulatum DSM 1112</name>
    <dbReference type="NCBI Taxonomy" id="1121113"/>
    <lineage>
        <taxon>Bacteria</taxon>
        <taxon>Pseudomonadati</taxon>
        <taxon>Pseudomonadota</taxon>
        <taxon>Alphaproteobacteria</taxon>
        <taxon>Hyphomicrobiales</taxon>
        <taxon>Rhizobiaceae</taxon>
        <taxon>Rhizobium/Agrobacterium group</taxon>
        <taxon>Pararhizobium</taxon>
    </lineage>
</organism>
<accession>A0ABU0BRE0</accession>
<name>A0ABU0BRE0_9HYPH</name>
<dbReference type="Proteomes" id="UP001230207">
    <property type="component" value="Unassembled WGS sequence"/>
</dbReference>
<evidence type="ECO:0000313" key="1">
    <source>
        <dbReference type="EMBL" id="MDQ0320800.1"/>
    </source>
</evidence>
<dbReference type="EMBL" id="JAUSVF010000001">
    <property type="protein sequence ID" value="MDQ0320800.1"/>
    <property type="molecule type" value="Genomic_DNA"/>
</dbReference>
<dbReference type="RefSeq" id="WP_307230873.1">
    <property type="nucleotide sequence ID" value="NZ_JAUSVF010000001.1"/>
</dbReference>